<organism evidence="10 11">
    <name type="scientific">Agrilus planipennis</name>
    <name type="common">Emerald ash borer</name>
    <name type="synonym">Agrilus marcopoli</name>
    <dbReference type="NCBI Taxonomy" id="224129"/>
    <lineage>
        <taxon>Eukaryota</taxon>
        <taxon>Metazoa</taxon>
        <taxon>Ecdysozoa</taxon>
        <taxon>Arthropoda</taxon>
        <taxon>Hexapoda</taxon>
        <taxon>Insecta</taxon>
        <taxon>Pterygota</taxon>
        <taxon>Neoptera</taxon>
        <taxon>Endopterygota</taxon>
        <taxon>Coleoptera</taxon>
        <taxon>Polyphaga</taxon>
        <taxon>Elateriformia</taxon>
        <taxon>Buprestoidea</taxon>
        <taxon>Buprestidae</taxon>
        <taxon>Agrilinae</taxon>
        <taxon>Agrilus</taxon>
    </lineage>
</organism>
<dbReference type="GeneID" id="108744742"/>
<evidence type="ECO:0000256" key="2">
    <source>
        <dbReference type="ARBA" id="ARBA00009672"/>
    </source>
</evidence>
<evidence type="ECO:0000256" key="1">
    <source>
        <dbReference type="ARBA" id="ARBA00004173"/>
    </source>
</evidence>
<proteinExistence type="inferred from homology"/>
<dbReference type="Pfam" id="PF14943">
    <property type="entry name" value="MRP-S26"/>
    <property type="match status" value="1"/>
</dbReference>
<keyword evidence="3" id="KW-0809">Transit peptide</keyword>
<dbReference type="Proteomes" id="UP000192223">
    <property type="component" value="Unplaced"/>
</dbReference>
<comment type="similarity">
    <text evidence="2">Belongs to the mitochondrion-specific ribosomal protein mS26 family.</text>
</comment>
<dbReference type="KEGG" id="apln:108744742"/>
<dbReference type="CTD" id="64949"/>
<evidence type="ECO:0000256" key="5">
    <source>
        <dbReference type="ARBA" id="ARBA00023128"/>
    </source>
</evidence>
<dbReference type="PANTHER" id="PTHR21035">
    <property type="entry name" value="28S RIBOSOMAL PROTEIN S26, MITOCHONDRIAL"/>
    <property type="match status" value="1"/>
</dbReference>
<keyword evidence="5" id="KW-0496">Mitochondrion</keyword>
<reference evidence="11" key="1">
    <citation type="submission" date="2025-08" db="UniProtKB">
        <authorList>
            <consortium name="RefSeq"/>
        </authorList>
    </citation>
    <scope>IDENTIFICATION</scope>
    <source>
        <tissue evidence="11">Entire body</tissue>
    </source>
</reference>
<keyword evidence="9" id="KW-0175">Coiled coil</keyword>
<evidence type="ECO:0000313" key="11">
    <source>
        <dbReference type="RefSeq" id="XP_018336152.1"/>
    </source>
</evidence>
<evidence type="ECO:0000256" key="7">
    <source>
        <dbReference type="ARBA" id="ARBA00035138"/>
    </source>
</evidence>
<dbReference type="FunCoup" id="A0A1W4XTN2">
    <property type="interactions" value="398"/>
</dbReference>
<keyword evidence="4 11" id="KW-0689">Ribosomal protein</keyword>
<dbReference type="InParanoid" id="A0A1W4XTN2"/>
<evidence type="ECO:0000256" key="3">
    <source>
        <dbReference type="ARBA" id="ARBA00022946"/>
    </source>
</evidence>
<name>A0A1W4XTN2_AGRPL</name>
<evidence type="ECO:0000256" key="6">
    <source>
        <dbReference type="ARBA" id="ARBA00023274"/>
    </source>
</evidence>
<evidence type="ECO:0000256" key="9">
    <source>
        <dbReference type="SAM" id="Coils"/>
    </source>
</evidence>
<evidence type="ECO:0000256" key="8">
    <source>
        <dbReference type="ARBA" id="ARBA00035344"/>
    </source>
</evidence>
<dbReference type="STRING" id="224129.A0A1W4XTN2"/>
<accession>A0A1W4XTN2</accession>
<protein>
    <recommendedName>
        <fullName evidence="7">Small ribosomal subunit protein mS26</fullName>
    </recommendedName>
    <alternativeName>
        <fullName evidence="8">28S ribosomal protein S26, mitochondrial</fullName>
    </alternativeName>
</protein>
<evidence type="ECO:0000256" key="4">
    <source>
        <dbReference type="ARBA" id="ARBA00022980"/>
    </source>
</evidence>
<comment type="subcellular location">
    <subcellularLocation>
        <location evidence="1">Mitochondrion</location>
    </subcellularLocation>
</comment>
<dbReference type="GO" id="GO:0005763">
    <property type="term" value="C:mitochondrial small ribosomal subunit"/>
    <property type="evidence" value="ECO:0007669"/>
    <property type="project" value="InterPro"/>
</dbReference>
<keyword evidence="6" id="KW-0687">Ribonucleoprotein</keyword>
<dbReference type="RefSeq" id="XP_018336152.1">
    <property type="nucleotide sequence ID" value="XM_018480650.1"/>
</dbReference>
<dbReference type="OrthoDB" id="5988811at2759"/>
<dbReference type="AlphaFoldDB" id="A0A1W4XTN2"/>
<keyword evidence="10" id="KW-1185">Reference proteome</keyword>
<feature type="coiled-coil region" evidence="9">
    <location>
        <begin position="119"/>
        <end position="166"/>
    </location>
</feature>
<sequence length="209" mass="24596">MNVITNSSKSVITTAIHIPFPQTFQSVRWARKPRWLGTAKSKLFRIPPRPVIPKEEELELRRLNNNYRTQMKSIRNYLTERYHVKYLPSSNVEQIREDFEKDFAQCNEINTKWNEEIKVLREQRIAEEINKNIEEAKKQLNEQIMLDKKNLEKAEEEVRLEKEAAKAFITPDTLEAAIEYAVNNPVDYNYAIDMEGNKIIGKDLNSSKL</sequence>
<dbReference type="PANTHER" id="PTHR21035:SF2">
    <property type="entry name" value="SMALL RIBOSOMAL SUBUNIT PROTEIN MS26"/>
    <property type="match status" value="1"/>
</dbReference>
<gene>
    <name evidence="11" type="primary">LOC108744742</name>
</gene>
<evidence type="ECO:0000313" key="10">
    <source>
        <dbReference type="Proteomes" id="UP000192223"/>
    </source>
</evidence>
<dbReference type="InterPro" id="IPR026140">
    <property type="entry name" value="Ribosomal_mS26"/>
</dbReference>